<sequence length="382" mass="44285">MTSYAWQDFLNESQLTWLPYEVEALAITVATKHFSPYLIQSHHKACMLTDSKPYLQAYKKLCRVEFIRPPNIYLSVYREPLPGFCKTCIWLHDTTFRFRQPQGSSLLGRGLPSLNLQKTHPRSQNLDYSTGEKNILQSSPHHTAVNAPRYYAHRLLLSSKFEKCFFVGYAPLLALSTWEMDFTRRELKTIQELQQQPYHDLKARADSSDLDPSTITEQENSPLLEAENSYANLHPKSTEGEPVNSSEERVNLMIIADIEGLTFDLLILQKKVEINTGLLSRLNHQSQDNLAVDAELHKYKDRYEKLLSLITKKDREIEDLEDKCLLIESRSKSLEHENDLLRLALRLVAVTGHVATREFRHQLTRHQEKVVERELAVRTRVK</sequence>
<reference evidence="3" key="2">
    <citation type="journal article" date="2023" name="Science">
        <title>Genomic signatures of disease resistance in endangered staghorn corals.</title>
        <authorList>
            <person name="Vollmer S.V."/>
            <person name="Selwyn J.D."/>
            <person name="Despard B.A."/>
            <person name="Roesel C.L."/>
        </authorList>
    </citation>
    <scope>NUCLEOTIDE SEQUENCE</scope>
    <source>
        <strain evidence="3">K2</strain>
    </source>
</reference>
<evidence type="ECO:0000256" key="1">
    <source>
        <dbReference type="SAM" id="Coils"/>
    </source>
</evidence>
<dbReference type="Proteomes" id="UP001249851">
    <property type="component" value="Unassembled WGS sequence"/>
</dbReference>
<gene>
    <name evidence="3" type="ORF">P5673_010011</name>
</gene>
<feature type="compositionally biased region" description="Polar residues" evidence="2">
    <location>
        <begin position="210"/>
        <end position="221"/>
    </location>
</feature>
<feature type="coiled-coil region" evidence="1">
    <location>
        <begin position="303"/>
        <end position="337"/>
    </location>
</feature>
<proteinExistence type="predicted"/>
<feature type="region of interest" description="Disordered" evidence="2">
    <location>
        <begin position="204"/>
        <end position="225"/>
    </location>
</feature>
<evidence type="ECO:0000313" key="3">
    <source>
        <dbReference type="EMBL" id="KAK2566486.1"/>
    </source>
</evidence>
<comment type="caution">
    <text evidence="3">The sequence shown here is derived from an EMBL/GenBank/DDBJ whole genome shotgun (WGS) entry which is preliminary data.</text>
</comment>
<accession>A0AAD9QSC3</accession>
<name>A0AAD9QSC3_ACRCE</name>
<dbReference type="EMBL" id="JARQWQ010000017">
    <property type="protein sequence ID" value="KAK2566486.1"/>
    <property type="molecule type" value="Genomic_DNA"/>
</dbReference>
<protein>
    <submittedName>
        <fullName evidence="3">Uncharacterized protein</fullName>
    </submittedName>
</protein>
<keyword evidence="4" id="KW-1185">Reference proteome</keyword>
<organism evidence="3 4">
    <name type="scientific">Acropora cervicornis</name>
    <name type="common">Staghorn coral</name>
    <dbReference type="NCBI Taxonomy" id="6130"/>
    <lineage>
        <taxon>Eukaryota</taxon>
        <taxon>Metazoa</taxon>
        <taxon>Cnidaria</taxon>
        <taxon>Anthozoa</taxon>
        <taxon>Hexacorallia</taxon>
        <taxon>Scleractinia</taxon>
        <taxon>Astrocoeniina</taxon>
        <taxon>Acroporidae</taxon>
        <taxon>Acropora</taxon>
    </lineage>
</organism>
<evidence type="ECO:0000256" key="2">
    <source>
        <dbReference type="SAM" id="MobiDB-lite"/>
    </source>
</evidence>
<dbReference type="AlphaFoldDB" id="A0AAD9QSC3"/>
<keyword evidence="1" id="KW-0175">Coiled coil</keyword>
<reference evidence="3" key="1">
    <citation type="journal article" date="2023" name="G3 (Bethesda)">
        <title>Whole genome assembly and annotation of the endangered Caribbean coral Acropora cervicornis.</title>
        <authorList>
            <person name="Selwyn J.D."/>
            <person name="Vollmer S.V."/>
        </authorList>
    </citation>
    <scope>NUCLEOTIDE SEQUENCE</scope>
    <source>
        <strain evidence="3">K2</strain>
    </source>
</reference>
<evidence type="ECO:0000313" key="4">
    <source>
        <dbReference type="Proteomes" id="UP001249851"/>
    </source>
</evidence>